<dbReference type="Proteomes" id="UP000715781">
    <property type="component" value="Unassembled WGS sequence"/>
</dbReference>
<reference evidence="1" key="2">
    <citation type="journal article" date="2022" name="Microbiol. Resour. Announc.">
        <title>Metagenome Sequencing to Explore Phylogenomics of Terrestrial Cyanobacteria.</title>
        <authorList>
            <person name="Ward R.D."/>
            <person name="Stajich J.E."/>
            <person name="Johansen J.R."/>
            <person name="Huntemann M."/>
            <person name="Clum A."/>
            <person name="Foster B."/>
            <person name="Foster B."/>
            <person name="Roux S."/>
            <person name="Palaniappan K."/>
            <person name="Varghese N."/>
            <person name="Mukherjee S."/>
            <person name="Reddy T.B.K."/>
            <person name="Daum C."/>
            <person name="Copeland A."/>
            <person name="Chen I.A."/>
            <person name="Ivanova N.N."/>
            <person name="Kyrpides N.C."/>
            <person name="Shapiro N."/>
            <person name="Eloe-Fadrosh E.A."/>
            <person name="Pietrasiak N."/>
        </authorList>
    </citation>
    <scope>NUCLEOTIDE SEQUENCE</scope>
    <source>
        <strain evidence="1">JT2-VF2</strain>
    </source>
</reference>
<gene>
    <name evidence="1" type="ORF">KME32_32520</name>
</gene>
<comment type="caution">
    <text evidence="1">The sequence shown here is derived from an EMBL/GenBank/DDBJ whole genome shotgun (WGS) entry which is preliminary data.</text>
</comment>
<reference evidence="1" key="1">
    <citation type="submission" date="2021-05" db="EMBL/GenBank/DDBJ databases">
        <authorList>
            <person name="Pietrasiak N."/>
            <person name="Ward R."/>
            <person name="Stajich J.E."/>
            <person name="Kurbessoian T."/>
        </authorList>
    </citation>
    <scope>NUCLEOTIDE SEQUENCE</scope>
    <source>
        <strain evidence="1">JT2-VF2</strain>
    </source>
</reference>
<proteinExistence type="predicted"/>
<dbReference type="EMBL" id="JAHHHN010000045">
    <property type="protein sequence ID" value="MBW4565726.1"/>
    <property type="molecule type" value="Genomic_DNA"/>
</dbReference>
<name>A0A951UK46_9NOST</name>
<sequence length="88" mass="10208">MSEQHLEVLSIKRSHDSSDGSLLQFLREHEKKISGRGLTKIVLNTLRTYWWPNVLKRQGADKNTLEIAVMYSVSHLEIQISLLKHLLK</sequence>
<organism evidence="1 2">
    <name type="scientific">Mojavia pulchra JT2-VF2</name>
    <dbReference type="NCBI Taxonomy" id="287848"/>
    <lineage>
        <taxon>Bacteria</taxon>
        <taxon>Bacillati</taxon>
        <taxon>Cyanobacteriota</taxon>
        <taxon>Cyanophyceae</taxon>
        <taxon>Nostocales</taxon>
        <taxon>Nostocaceae</taxon>
    </lineage>
</organism>
<accession>A0A951UK46</accession>
<evidence type="ECO:0000313" key="1">
    <source>
        <dbReference type="EMBL" id="MBW4565726.1"/>
    </source>
</evidence>
<evidence type="ECO:0000313" key="2">
    <source>
        <dbReference type="Proteomes" id="UP000715781"/>
    </source>
</evidence>
<protein>
    <submittedName>
        <fullName evidence="1">Uncharacterized protein</fullName>
    </submittedName>
</protein>
<dbReference type="AlphaFoldDB" id="A0A951UK46"/>